<feature type="transmembrane region" description="Helical" evidence="9">
    <location>
        <begin position="142"/>
        <end position="162"/>
    </location>
</feature>
<feature type="transmembrane region" description="Helical" evidence="9">
    <location>
        <begin position="387"/>
        <end position="407"/>
    </location>
</feature>
<gene>
    <name evidence="10" type="ORF">H8689_01805</name>
</gene>
<sequence length="476" mass="51209">MYGKFIGSLSGFLYTYILPILLIGGGLYFSFKTKFVQLRLLKESVKVVSEPAEDEKGMSSFQALMVSTASRVGTGNIVGVSTAICLGGAGSVFWMWIVAFVGAASAFVESTLAQIYKKRDKEGGSYGGPAYYIENALKSKTLGMIFAIVLVLTYMVGFNMLASFNINSAFGTYSFYNPKSTPLIIGGVLAILTALSIFGGGKKISEVASLLVPVMSVAYIIMAFIVIFKNITTIPAMFADIFSQAFDFKAIFGGFAGSAVMLGLKRGLYSNEAGIGSAPNAAAAADVSHPVKQGLVQMMSVYLDTWVICTATAFMLLASGIAPNPELAGAPYNVAALTNNFGAFGQHFFTFALFLFGFTTLIGNYFYSEANLKYIFGENASKFTLTIFRVLAIIVILFGAGMEFGVVWDTADVLMAAMALINIPTIFILKDPVIACMKDYISQKKDGKNPVFKVSSINLKDNTDFWQDTKATKVSK</sequence>
<feature type="transmembrane region" description="Helical" evidence="9">
    <location>
        <begin position="413"/>
        <end position="429"/>
    </location>
</feature>
<dbReference type="FunFam" id="1.20.1740.10:FF:000004">
    <property type="entry name" value="Sodium:alanine symporter family protein"/>
    <property type="match status" value="1"/>
</dbReference>
<keyword evidence="8 9" id="KW-0472">Membrane</keyword>
<keyword evidence="6 9" id="KW-0769">Symport</keyword>
<feature type="transmembrane region" description="Helical" evidence="9">
    <location>
        <begin position="248"/>
        <end position="264"/>
    </location>
</feature>
<proteinExistence type="inferred from homology"/>
<comment type="similarity">
    <text evidence="2 9">Belongs to the alanine or glycine:cation symporter (AGCS) (TC 2.A.25) family.</text>
</comment>
<dbReference type="PANTHER" id="PTHR30330">
    <property type="entry name" value="AGSS FAMILY TRANSPORTER, SODIUM-ALANINE"/>
    <property type="match status" value="1"/>
</dbReference>
<evidence type="ECO:0000256" key="6">
    <source>
        <dbReference type="ARBA" id="ARBA00022847"/>
    </source>
</evidence>
<keyword evidence="7 9" id="KW-1133">Transmembrane helix</keyword>
<keyword evidence="3 9" id="KW-0813">Transport</keyword>
<dbReference type="RefSeq" id="WP_249322689.1">
    <property type="nucleotide sequence ID" value="NZ_JACRTK010000001.1"/>
</dbReference>
<name>A0A926EYH9_9FIRM</name>
<evidence type="ECO:0000256" key="2">
    <source>
        <dbReference type="ARBA" id="ARBA00009261"/>
    </source>
</evidence>
<evidence type="ECO:0000313" key="10">
    <source>
        <dbReference type="EMBL" id="MBC8589877.1"/>
    </source>
</evidence>
<dbReference type="NCBIfam" id="TIGR00835">
    <property type="entry name" value="agcS"/>
    <property type="match status" value="1"/>
</dbReference>
<evidence type="ECO:0000256" key="7">
    <source>
        <dbReference type="ARBA" id="ARBA00022989"/>
    </source>
</evidence>
<feature type="transmembrane region" description="Helical" evidence="9">
    <location>
        <begin position="182"/>
        <end position="200"/>
    </location>
</feature>
<evidence type="ECO:0000256" key="9">
    <source>
        <dbReference type="RuleBase" id="RU363064"/>
    </source>
</evidence>
<evidence type="ECO:0000256" key="8">
    <source>
        <dbReference type="ARBA" id="ARBA00023136"/>
    </source>
</evidence>
<comment type="subcellular location">
    <subcellularLocation>
        <location evidence="1 9">Cell membrane</location>
        <topology evidence="1 9">Multi-pass membrane protein</topology>
    </subcellularLocation>
</comment>
<evidence type="ECO:0000256" key="3">
    <source>
        <dbReference type="ARBA" id="ARBA00022448"/>
    </source>
</evidence>
<keyword evidence="4 9" id="KW-1003">Cell membrane</keyword>
<comment type="caution">
    <text evidence="10">The sequence shown here is derived from an EMBL/GenBank/DDBJ whole genome shotgun (WGS) entry which is preliminary data.</text>
</comment>
<evidence type="ECO:0000256" key="5">
    <source>
        <dbReference type="ARBA" id="ARBA00022692"/>
    </source>
</evidence>
<dbReference type="EMBL" id="JACRTK010000001">
    <property type="protein sequence ID" value="MBC8589877.1"/>
    <property type="molecule type" value="Genomic_DNA"/>
</dbReference>
<feature type="transmembrane region" description="Helical" evidence="9">
    <location>
        <begin position="348"/>
        <end position="367"/>
    </location>
</feature>
<keyword evidence="5 9" id="KW-0812">Transmembrane</keyword>
<feature type="transmembrane region" description="Helical" evidence="9">
    <location>
        <begin position="301"/>
        <end position="322"/>
    </location>
</feature>
<protein>
    <submittedName>
        <fullName evidence="10">Alanine:cation symporter family protein</fullName>
    </submittedName>
</protein>
<dbReference type="PANTHER" id="PTHR30330:SF1">
    <property type="entry name" value="AMINO-ACID CARRIER PROTEIN ALST"/>
    <property type="match status" value="1"/>
</dbReference>
<dbReference type="PRINTS" id="PR00175">
    <property type="entry name" value="NAALASMPORT"/>
</dbReference>
<accession>A0A926EYH9</accession>
<evidence type="ECO:0000256" key="1">
    <source>
        <dbReference type="ARBA" id="ARBA00004651"/>
    </source>
</evidence>
<dbReference type="Proteomes" id="UP000601522">
    <property type="component" value="Unassembled WGS sequence"/>
</dbReference>
<evidence type="ECO:0000313" key="11">
    <source>
        <dbReference type="Proteomes" id="UP000601522"/>
    </source>
</evidence>
<dbReference type="GO" id="GO:0005283">
    <property type="term" value="F:amino acid:sodium symporter activity"/>
    <property type="evidence" value="ECO:0007669"/>
    <property type="project" value="InterPro"/>
</dbReference>
<dbReference type="AlphaFoldDB" id="A0A926EYH9"/>
<feature type="transmembrane region" description="Helical" evidence="9">
    <location>
        <begin position="93"/>
        <end position="112"/>
    </location>
</feature>
<dbReference type="InterPro" id="IPR001463">
    <property type="entry name" value="Na/Ala_symport"/>
</dbReference>
<keyword evidence="11" id="KW-1185">Reference proteome</keyword>
<organism evidence="10 11">
    <name type="scientific">Wansuia hejianensis</name>
    <dbReference type="NCBI Taxonomy" id="2763667"/>
    <lineage>
        <taxon>Bacteria</taxon>
        <taxon>Bacillati</taxon>
        <taxon>Bacillota</taxon>
        <taxon>Clostridia</taxon>
        <taxon>Lachnospirales</taxon>
        <taxon>Lachnospiraceae</taxon>
        <taxon>Wansuia</taxon>
    </lineage>
</organism>
<dbReference type="Pfam" id="PF01235">
    <property type="entry name" value="Na_Ala_symp"/>
    <property type="match status" value="1"/>
</dbReference>
<evidence type="ECO:0000256" key="4">
    <source>
        <dbReference type="ARBA" id="ARBA00022475"/>
    </source>
</evidence>
<dbReference type="Gene3D" id="1.20.1740.10">
    <property type="entry name" value="Amino acid/polyamine transporter I"/>
    <property type="match status" value="1"/>
</dbReference>
<feature type="transmembrane region" description="Helical" evidence="9">
    <location>
        <begin position="207"/>
        <end position="228"/>
    </location>
</feature>
<reference evidence="10 11" key="1">
    <citation type="submission" date="2020-08" db="EMBL/GenBank/DDBJ databases">
        <title>Genome public.</title>
        <authorList>
            <person name="Liu C."/>
            <person name="Sun Q."/>
        </authorList>
    </citation>
    <scope>NUCLEOTIDE SEQUENCE [LARGE SCALE GENOMIC DNA]</scope>
    <source>
        <strain evidence="10 11">NSJ-26</strain>
    </source>
</reference>
<feature type="transmembrane region" description="Helical" evidence="9">
    <location>
        <begin position="12"/>
        <end position="31"/>
    </location>
</feature>
<dbReference type="GO" id="GO:0005886">
    <property type="term" value="C:plasma membrane"/>
    <property type="evidence" value="ECO:0007669"/>
    <property type="project" value="UniProtKB-SubCell"/>
</dbReference>